<dbReference type="GO" id="GO:0004523">
    <property type="term" value="F:RNA-DNA hybrid ribonuclease activity"/>
    <property type="evidence" value="ECO:0007669"/>
    <property type="project" value="InterPro"/>
</dbReference>
<dbReference type="Pfam" id="PF13456">
    <property type="entry name" value="RVT_3"/>
    <property type="match status" value="1"/>
</dbReference>
<proteinExistence type="predicted"/>
<dbReference type="InterPro" id="IPR044730">
    <property type="entry name" value="RNase_H-like_dom_plant"/>
</dbReference>
<evidence type="ECO:0008006" key="5">
    <source>
        <dbReference type="Google" id="ProtNLM"/>
    </source>
</evidence>
<dbReference type="SUPFAM" id="SSF53098">
    <property type="entry name" value="Ribonuclease H-like"/>
    <property type="match status" value="1"/>
</dbReference>
<dbReference type="EMBL" id="LR031573">
    <property type="protein sequence ID" value="VDC87729.1"/>
    <property type="molecule type" value="Genomic_DNA"/>
</dbReference>
<dbReference type="PANTHER" id="PTHR47074:SF11">
    <property type="entry name" value="REVERSE TRANSCRIPTASE-LIKE PROTEIN"/>
    <property type="match status" value="1"/>
</dbReference>
<sequence>EQILQIKTSKKGAEDKLCWMGTKDGEYSTKSGYYAAFKEANNPDWEMEGNWNQEVWNLQTSPKIKMLIWKALRGALPVGTTLQERHMPIDARCKRCGNPESIIHLFFQCEFAKALWNSAPFTGDIDLSGMVDLRETWNLIRSKPCLPPTGISRGHLAPWIMWEVWTARNKLMFSNLILKTEDSLSRAIMMAREWQDGQVTTEKTKRMSRPHPQATFQTTLKTDAAWNATSRRAGMGWTLTQNDETASFAAIENNVSSPLLAEGLALREALLKICNRGIVSLSIQSDSKTLINSIINRSPAPELYGVVADILCISAAFESVSFRWIPREENTNADLLAKQVLSVNEAFMAST</sequence>
<dbReference type="Gene3D" id="3.30.420.10">
    <property type="entry name" value="Ribonuclease H-like superfamily/Ribonuclease H"/>
    <property type="match status" value="1"/>
</dbReference>
<protein>
    <recommendedName>
        <fullName evidence="5">RNase H type-1 domain-containing protein</fullName>
    </recommendedName>
</protein>
<dbReference type="CDD" id="cd06222">
    <property type="entry name" value="RNase_H_like"/>
    <property type="match status" value="1"/>
</dbReference>
<evidence type="ECO:0000259" key="2">
    <source>
        <dbReference type="Pfam" id="PF13966"/>
    </source>
</evidence>
<dbReference type="GO" id="GO:0003676">
    <property type="term" value="F:nucleic acid binding"/>
    <property type="evidence" value="ECO:0007669"/>
    <property type="project" value="InterPro"/>
</dbReference>
<evidence type="ECO:0000313" key="3">
    <source>
        <dbReference type="EMBL" id="CAG7892960.1"/>
    </source>
</evidence>
<evidence type="ECO:0000313" key="4">
    <source>
        <dbReference type="EMBL" id="VDC87729.1"/>
    </source>
</evidence>
<feature type="domain" description="RNase H type-1" evidence="1">
    <location>
        <begin position="222"/>
        <end position="339"/>
    </location>
</feature>
<dbReference type="EMBL" id="LS974618">
    <property type="protein sequence ID" value="CAG7892960.1"/>
    <property type="molecule type" value="Genomic_DNA"/>
</dbReference>
<dbReference type="PANTHER" id="PTHR47074">
    <property type="entry name" value="BNAC02G40300D PROTEIN"/>
    <property type="match status" value="1"/>
</dbReference>
<dbReference type="Gramene" id="A02p19120.2_BraZ1">
    <property type="protein sequence ID" value="A02p19120.2_BraZ1.CDS.1"/>
    <property type="gene ID" value="A02g19120.2_BraZ1"/>
</dbReference>
<dbReference type="AlphaFoldDB" id="A0A3P6AEB0"/>
<gene>
    <name evidence="4" type="ORF">BRAA02T06467Z</name>
    <name evidence="3" type="ORF">BRAPAZ1V2_A02P19120.2</name>
</gene>
<reference evidence="4" key="1">
    <citation type="submission" date="2018-11" db="EMBL/GenBank/DDBJ databases">
        <authorList>
            <consortium name="Genoscope - CEA"/>
            <person name="William W."/>
        </authorList>
    </citation>
    <scope>NUCLEOTIDE SEQUENCE</scope>
</reference>
<dbReference type="InterPro" id="IPR012337">
    <property type="entry name" value="RNaseH-like_sf"/>
</dbReference>
<evidence type="ECO:0000259" key="1">
    <source>
        <dbReference type="Pfam" id="PF13456"/>
    </source>
</evidence>
<dbReference type="InterPro" id="IPR002156">
    <property type="entry name" value="RNaseH_domain"/>
</dbReference>
<dbReference type="InterPro" id="IPR026960">
    <property type="entry name" value="RVT-Znf"/>
</dbReference>
<feature type="non-terminal residue" evidence="4">
    <location>
        <position position="1"/>
    </location>
</feature>
<dbReference type="InterPro" id="IPR052929">
    <property type="entry name" value="RNase_H-like_EbsB-rel"/>
</dbReference>
<dbReference type="Proteomes" id="UP000694005">
    <property type="component" value="Chromosome A02"/>
</dbReference>
<dbReference type="Pfam" id="PF13966">
    <property type="entry name" value="zf-RVT"/>
    <property type="match status" value="1"/>
</dbReference>
<dbReference type="InterPro" id="IPR036397">
    <property type="entry name" value="RNaseH_sf"/>
</dbReference>
<name>A0A3P6AEB0_BRACM</name>
<feature type="domain" description="Reverse transcriptase zinc-binding" evidence="2">
    <location>
        <begin position="27"/>
        <end position="116"/>
    </location>
</feature>
<accession>A0A3P6AEB0</accession>
<organism evidence="4">
    <name type="scientific">Brassica campestris</name>
    <name type="common">Field mustard</name>
    <dbReference type="NCBI Taxonomy" id="3711"/>
    <lineage>
        <taxon>Eukaryota</taxon>
        <taxon>Viridiplantae</taxon>
        <taxon>Streptophyta</taxon>
        <taxon>Embryophyta</taxon>
        <taxon>Tracheophyta</taxon>
        <taxon>Spermatophyta</taxon>
        <taxon>Magnoliopsida</taxon>
        <taxon>eudicotyledons</taxon>
        <taxon>Gunneridae</taxon>
        <taxon>Pentapetalae</taxon>
        <taxon>rosids</taxon>
        <taxon>malvids</taxon>
        <taxon>Brassicales</taxon>
        <taxon>Brassicaceae</taxon>
        <taxon>Brassiceae</taxon>
        <taxon>Brassica</taxon>
    </lineage>
</organism>